<evidence type="ECO:0000313" key="3">
    <source>
        <dbReference type="Proteomes" id="UP001556040"/>
    </source>
</evidence>
<organism evidence="2 3">
    <name type="scientific">Jeotgalibacillus marinus</name>
    <dbReference type="NCBI Taxonomy" id="86667"/>
    <lineage>
        <taxon>Bacteria</taxon>
        <taxon>Bacillati</taxon>
        <taxon>Bacillota</taxon>
        <taxon>Bacilli</taxon>
        <taxon>Bacillales</taxon>
        <taxon>Caryophanaceae</taxon>
        <taxon>Jeotgalibacillus</taxon>
    </lineage>
</organism>
<sequence length="159" mass="17966">MELIIMAIIAGIISMLNNQKKKEGKQEPKTRPTAPVSPEQSAMQERVKNARQAFDRRAKDLATEYDRQKAEIEQSKPRSIQPPVIKPVPVVELSRTIENPRSSRLQTRPNTSKAFEPSKIKKLSIKDGLQKKDLVNGIVLAEILGPPRSKKPHARQMTR</sequence>
<feature type="compositionally biased region" description="Polar residues" evidence="1">
    <location>
        <begin position="96"/>
        <end position="113"/>
    </location>
</feature>
<reference evidence="2 3" key="1">
    <citation type="journal article" date="1979" name="Int. J. Syst. Evol. Microbiol.">
        <title>Bacillus globisporus subsp. marinus subsp. nov.</title>
        <authorList>
            <person name="Liu H."/>
        </authorList>
    </citation>
    <scope>NUCLEOTIDE SEQUENCE [LARGE SCALE GENOMIC DNA]</scope>
    <source>
        <strain evidence="2 3">DSM 1297</strain>
    </source>
</reference>
<dbReference type="EMBL" id="JBFMIA010000001">
    <property type="protein sequence ID" value="MEW9500468.1"/>
    <property type="molecule type" value="Genomic_DNA"/>
</dbReference>
<gene>
    <name evidence="2" type="ORF">AB1471_01490</name>
</gene>
<evidence type="ECO:0000256" key="1">
    <source>
        <dbReference type="SAM" id="MobiDB-lite"/>
    </source>
</evidence>
<dbReference type="RefSeq" id="WP_367777753.1">
    <property type="nucleotide sequence ID" value="NZ_JBFMIA010000001.1"/>
</dbReference>
<dbReference type="Proteomes" id="UP001556040">
    <property type="component" value="Unassembled WGS sequence"/>
</dbReference>
<feature type="compositionally biased region" description="Basic and acidic residues" evidence="1">
    <location>
        <begin position="64"/>
        <end position="76"/>
    </location>
</feature>
<accession>A0ABV3Q0Y4</accession>
<comment type="caution">
    <text evidence="2">The sequence shown here is derived from an EMBL/GenBank/DDBJ whole genome shotgun (WGS) entry which is preliminary data.</text>
</comment>
<feature type="compositionally biased region" description="Basic and acidic residues" evidence="1">
    <location>
        <begin position="20"/>
        <end position="30"/>
    </location>
</feature>
<proteinExistence type="predicted"/>
<evidence type="ECO:0000313" key="2">
    <source>
        <dbReference type="EMBL" id="MEW9500468.1"/>
    </source>
</evidence>
<name>A0ABV3Q0Y4_9BACL</name>
<keyword evidence="3" id="KW-1185">Reference proteome</keyword>
<feature type="region of interest" description="Disordered" evidence="1">
    <location>
        <begin position="64"/>
        <end position="116"/>
    </location>
</feature>
<protein>
    <submittedName>
        <fullName evidence="2">Uncharacterized protein</fullName>
    </submittedName>
</protein>
<feature type="region of interest" description="Disordered" evidence="1">
    <location>
        <begin position="19"/>
        <end position="50"/>
    </location>
</feature>